<protein>
    <recommendedName>
        <fullName evidence="2">Strawberry notch AAA domain-containing protein</fullName>
    </recommendedName>
</protein>
<evidence type="ECO:0000256" key="1">
    <source>
        <dbReference type="SAM" id="MobiDB-lite"/>
    </source>
</evidence>
<feature type="non-terminal residue" evidence="3">
    <location>
        <position position="174"/>
    </location>
</feature>
<dbReference type="Proteomes" id="UP000553632">
    <property type="component" value="Unassembled WGS sequence"/>
</dbReference>
<feature type="domain" description="Strawberry notch AAA" evidence="2">
    <location>
        <begin position="73"/>
        <end position="173"/>
    </location>
</feature>
<gene>
    <name evidence="3" type="ORF">FOZ63_021314</name>
</gene>
<dbReference type="InterPro" id="IPR026741">
    <property type="entry name" value="SNO"/>
</dbReference>
<reference evidence="3 4" key="1">
    <citation type="submission" date="2020-04" db="EMBL/GenBank/DDBJ databases">
        <title>Perkinsus olseni comparative genomics.</title>
        <authorList>
            <person name="Bogema D.R."/>
        </authorList>
    </citation>
    <scope>NUCLEOTIDE SEQUENCE [LARGE SCALE GENOMIC DNA]</scope>
    <source>
        <strain evidence="3 4">ATCC PRA-207</strain>
    </source>
</reference>
<feature type="compositionally biased region" description="Basic and acidic residues" evidence="1">
    <location>
        <begin position="22"/>
        <end position="37"/>
    </location>
</feature>
<comment type="caution">
    <text evidence="3">The sequence shown here is derived from an EMBL/GenBank/DDBJ whole genome shotgun (WGS) entry which is preliminary data.</text>
</comment>
<feature type="non-terminal residue" evidence="3">
    <location>
        <position position="1"/>
    </location>
</feature>
<organism evidence="3 4">
    <name type="scientific">Perkinsus olseni</name>
    <name type="common">Perkinsus atlanticus</name>
    <dbReference type="NCBI Taxonomy" id="32597"/>
    <lineage>
        <taxon>Eukaryota</taxon>
        <taxon>Sar</taxon>
        <taxon>Alveolata</taxon>
        <taxon>Perkinsozoa</taxon>
        <taxon>Perkinsea</taxon>
        <taxon>Perkinsida</taxon>
        <taxon>Perkinsidae</taxon>
        <taxon>Perkinsus</taxon>
    </lineage>
</organism>
<feature type="compositionally biased region" description="Basic residues" evidence="1">
    <location>
        <begin position="38"/>
        <end position="51"/>
    </location>
</feature>
<evidence type="ECO:0000313" key="4">
    <source>
        <dbReference type="Proteomes" id="UP000553632"/>
    </source>
</evidence>
<evidence type="ECO:0000259" key="2">
    <source>
        <dbReference type="Pfam" id="PF13872"/>
    </source>
</evidence>
<keyword evidence="4" id="KW-1185">Reference proteome</keyword>
<accession>A0A7J6UIL5</accession>
<dbReference type="EMBL" id="JABANO010003350">
    <property type="protein sequence ID" value="KAF4756878.1"/>
    <property type="molecule type" value="Genomic_DNA"/>
</dbReference>
<dbReference type="AlphaFoldDB" id="A0A7J6UIL5"/>
<dbReference type="PANTHER" id="PTHR12706:SF30">
    <property type="entry name" value="PROTEIN STRAWBERRY NOTCH-RELATED"/>
    <property type="match status" value="1"/>
</dbReference>
<dbReference type="InterPro" id="IPR039187">
    <property type="entry name" value="SNO_AAA"/>
</dbReference>
<name>A0A7J6UIL5_PEROL</name>
<proteinExistence type="predicted"/>
<feature type="region of interest" description="Disordered" evidence="1">
    <location>
        <begin position="1"/>
        <end position="75"/>
    </location>
</feature>
<sequence length="174" mass="19197">VKEEGHSEDGKVEMDAIVVEGEAVKKEEGRGADQTKDKHIHHHHHHRRKKGSSSPQQSLKRGKRKLEEEEGPAEAEWGGEGIVFAAYAILVATSSPSTKAARKSIAVKSRFEQLLEWLRGGQAFICLDECHKAKHVKVPGRKTSSRTGDLILELSRRLPTAPFLYCSATVAADL</sequence>
<dbReference type="PANTHER" id="PTHR12706">
    <property type="entry name" value="STRAWBERRY NOTCH-RELATED"/>
    <property type="match status" value="1"/>
</dbReference>
<dbReference type="Pfam" id="PF13872">
    <property type="entry name" value="AAA_34"/>
    <property type="match status" value="1"/>
</dbReference>
<evidence type="ECO:0000313" key="3">
    <source>
        <dbReference type="EMBL" id="KAF4756878.1"/>
    </source>
</evidence>
<dbReference type="GO" id="GO:0006355">
    <property type="term" value="P:regulation of DNA-templated transcription"/>
    <property type="evidence" value="ECO:0007669"/>
    <property type="project" value="InterPro"/>
</dbReference>
<feature type="compositionally biased region" description="Basic and acidic residues" evidence="1">
    <location>
        <begin position="1"/>
        <end position="14"/>
    </location>
</feature>